<keyword evidence="6 7" id="KW-0012">Acyltransferase</keyword>
<keyword evidence="4 7" id="KW-0677">Repeat</keyword>
<evidence type="ECO:0000259" key="10">
    <source>
        <dbReference type="Pfam" id="PF25087"/>
    </source>
</evidence>
<comment type="catalytic activity">
    <reaction evidence="7">
        <text>a UDP-3-O-[(3R)-3-hydroxyacyl]-alpha-D-glucosamine + a (3R)-hydroxyacyl-[ACP] = a UDP-2-N,3-O-bis[(3R)-3-hydroxyacyl]-alpha-D-glucosamine + holo-[ACP] + H(+)</text>
        <dbReference type="Rhea" id="RHEA:53836"/>
        <dbReference type="Rhea" id="RHEA-COMP:9685"/>
        <dbReference type="Rhea" id="RHEA-COMP:9945"/>
        <dbReference type="ChEBI" id="CHEBI:15378"/>
        <dbReference type="ChEBI" id="CHEBI:64479"/>
        <dbReference type="ChEBI" id="CHEBI:78827"/>
        <dbReference type="ChEBI" id="CHEBI:137740"/>
        <dbReference type="ChEBI" id="CHEBI:137748"/>
        <dbReference type="EC" id="2.3.1.191"/>
    </reaction>
</comment>
<evidence type="ECO:0000256" key="6">
    <source>
        <dbReference type="ARBA" id="ARBA00023315"/>
    </source>
</evidence>
<keyword evidence="3 7" id="KW-0808">Transferase</keyword>
<dbReference type="AlphaFoldDB" id="A0A2X0QW35"/>
<protein>
    <recommendedName>
        <fullName evidence="7">UDP-3-O-acylglucosamine N-acyltransferase</fullName>
        <ecNumber evidence="7">2.3.1.191</ecNumber>
    </recommendedName>
</protein>
<dbReference type="NCBIfam" id="TIGR01853">
    <property type="entry name" value="lipid_A_lpxD"/>
    <property type="match status" value="1"/>
</dbReference>
<comment type="pathway">
    <text evidence="7">Bacterial outer membrane biogenesis; LPS lipid A biosynthesis.</text>
</comment>
<dbReference type="Gene3D" id="1.20.5.170">
    <property type="match status" value="1"/>
</dbReference>
<evidence type="ECO:0000256" key="1">
    <source>
        <dbReference type="ARBA" id="ARBA00022516"/>
    </source>
</evidence>
<evidence type="ECO:0000256" key="8">
    <source>
        <dbReference type="SAM" id="Coils"/>
    </source>
</evidence>
<comment type="function">
    <text evidence="7">Catalyzes the N-acylation of UDP-3-O-acylglucosamine using 3-hydroxyacyl-ACP as the acyl donor. Is involved in the biosynthesis of lipid A, a phosphorylated glycolipid that anchors the lipopolysaccharide to the outer membrane of the cell.</text>
</comment>
<dbReference type="Gene3D" id="2.160.10.10">
    <property type="entry name" value="Hexapeptide repeat proteins"/>
    <property type="match status" value="1"/>
</dbReference>
<comment type="subunit">
    <text evidence="7">Homotrimer.</text>
</comment>
<comment type="similarity">
    <text evidence="7">Belongs to the transferase hexapeptide repeat family. LpxD subfamily.</text>
</comment>
<dbReference type="PANTHER" id="PTHR43378:SF2">
    <property type="entry name" value="UDP-3-O-ACYLGLUCOSAMINE N-ACYLTRANSFERASE 1, MITOCHONDRIAL-RELATED"/>
    <property type="match status" value="1"/>
</dbReference>
<feature type="active site" description="Proton acceptor" evidence="7">
    <location>
        <position position="241"/>
    </location>
</feature>
<gene>
    <name evidence="7 11" type="primary">lpxD</name>
    <name evidence="11" type="ORF">NITFAB_1939</name>
</gene>
<dbReference type="UniPathway" id="UPA00973"/>
<dbReference type="GO" id="GO:0016020">
    <property type="term" value="C:membrane"/>
    <property type="evidence" value="ECO:0007669"/>
    <property type="project" value="GOC"/>
</dbReference>
<sequence>MKRAEYSLNEIARRFGGRLLGDSGAVIHQVATLENAQAGHLTFLASGKYRTFLASTGASAIIVGAADAESTQLPRIVSDNPYLYFAKVSAFLNPPDSVTPGIHPSAVIEESAYIDPGAYIGPNVVVGADSRVGAGSAIMAGCCIGSRVVIEDNTLLHPHVVVYSNCILGSRVIVHSGVVIGGDGFGLAMDKGRWLKIPQIGRVVIGDDVEIGANTTIDRGALDDTVIEEGVKLDNLIQVAHNVRIGAHTAIAGCVGIAGSAVIGRHCRIGGGTGILGHTQIGDHVEISSYTMIGKSIREPGTYTGIFPFSSHETWRKNAAQLRHLDELANKLKALQHEVETLRKEGS</sequence>
<dbReference type="NCBIfam" id="NF002060">
    <property type="entry name" value="PRK00892.1"/>
    <property type="match status" value="1"/>
</dbReference>
<evidence type="ECO:0000256" key="7">
    <source>
        <dbReference type="HAMAP-Rule" id="MF_00523"/>
    </source>
</evidence>
<keyword evidence="1 7" id="KW-0444">Lipid biosynthesis</keyword>
<dbReference type="SUPFAM" id="SSF51161">
    <property type="entry name" value="Trimeric LpxA-like enzymes"/>
    <property type="match status" value="1"/>
</dbReference>
<name>A0A2X0QW35_9PROT</name>
<dbReference type="InterPro" id="IPR001451">
    <property type="entry name" value="Hexapep"/>
</dbReference>
<dbReference type="GO" id="GO:0103118">
    <property type="term" value="F:UDP-3-O-[(3R)-3-hydroxyacyl]-glucosamine N-acyltransferase activity"/>
    <property type="evidence" value="ECO:0007669"/>
    <property type="project" value="UniProtKB-EC"/>
</dbReference>
<keyword evidence="5 7" id="KW-0443">Lipid metabolism</keyword>
<evidence type="ECO:0000256" key="4">
    <source>
        <dbReference type="ARBA" id="ARBA00022737"/>
    </source>
</evidence>
<organism evidence="11">
    <name type="scientific">Candidatus Nitrotoga fabula</name>
    <dbReference type="NCBI Taxonomy" id="2182327"/>
    <lineage>
        <taxon>Bacteria</taxon>
        <taxon>Pseudomonadati</taxon>
        <taxon>Pseudomonadota</taxon>
        <taxon>Betaproteobacteria</taxon>
        <taxon>Nitrosomonadales</taxon>
        <taxon>Gallionellaceae</taxon>
        <taxon>Candidatus Nitrotoga</taxon>
    </lineage>
</organism>
<dbReference type="Gene3D" id="3.40.1390.10">
    <property type="entry name" value="MurE/MurF, N-terminal domain"/>
    <property type="match status" value="1"/>
</dbReference>
<dbReference type="InterPro" id="IPR007691">
    <property type="entry name" value="LpxD"/>
</dbReference>
<evidence type="ECO:0000256" key="5">
    <source>
        <dbReference type="ARBA" id="ARBA00023098"/>
    </source>
</evidence>
<dbReference type="EMBL" id="LS423452">
    <property type="protein sequence ID" value="SPS06349.1"/>
    <property type="molecule type" value="Genomic_DNA"/>
</dbReference>
<evidence type="ECO:0000256" key="2">
    <source>
        <dbReference type="ARBA" id="ARBA00022556"/>
    </source>
</evidence>
<dbReference type="EC" id="2.3.1.191" evidence="7"/>
<dbReference type="HAMAP" id="MF_00523">
    <property type="entry name" value="LpxD"/>
    <property type="match status" value="1"/>
</dbReference>
<dbReference type="InterPro" id="IPR011004">
    <property type="entry name" value="Trimer_LpxA-like_sf"/>
</dbReference>
<proteinExistence type="inferred from homology"/>
<dbReference type="Pfam" id="PF04613">
    <property type="entry name" value="LpxD"/>
    <property type="match status" value="1"/>
</dbReference>
<evidence type="ECO:0000256" key="3">
    <source>
        <dbReference type="ARBA" id="ARBA00022679"/>
    </source>
</evidence>
<accession>A0A2X0QW35</accession>
<dbReference type="CDD" id="cd03352">
    <property type="entry name" value="LbH_LpxD"/>
    <property type="match status" value="1"/>
</dbReference>
<dbReference type="Pfam" id="PF00132">
    <property type="entry name" value="Hexapep"/>
    <property type="match status" value="1"/>
</dbReference>
<feature type="domain" description="Mannose-1-phosphate guanyltransferase C-terminal" evidence="10">
    <location>
        <begin position="102"/>
        <end position="181"/>
    </location>
</feature>
<keyword evidence="2 7" id="KW-0441">Lipid A biosynthesis</keyword>
<feature type="domain" description="UDP-3-O-[3-hydroxymyristoyl] glucosamine N-acyltransferase non-repeat region" evidence="9">
    <location>
        <begin position="26"/>
        <end position="90"/>
    </location>
</feature>
<dbReference type="InterPro" id="IPR056729">
    <property type="entry name" value="GMPPB_C"/>
</dbReference>
<dbReference type="GO" id="GO:0016410">
    <property type="term" value="F:N-acyltransferase activity"/>
    <property type="evidence" value="ECO:0007669"/>
    <property type="project" value="InterPro"/>
</dbReference>
<evidence type="ECO:0000313" key="11">
    <source>
        <dbReference type="EMBL" id="SPS06349.1"/>
    </source>
</evidence>
<dbReference type="InterPro" id="IPR020573">
    <property type="entry name" value="UDP_GlcNAc_AcTrfase_non-rep"/>
</dbReference>
<dbReference type="PANTHER" id="PTHR43378">
    <property type="entry name" value="UDP-3-O-ACYLGLUCOSAMINE N-ACYLTRANSFERASE"/>
    <property type="match status" value="1"/>
</dbReference>
<evidence type="ECO:0000259" key="9">
    <source>
        <dbReference type="Pfam" id="PF04613"/>
    </source>
</evidence>
<feature type="coiled-coil region" evidence="8">
    <location>
        <begin position="318"/>
        <end position="345"/>
    </location>
</feature>
<reference evidence="11" key="1">
    <citation type="submission" date="2018-05" db="EMBL/GenBank/DDBJ databases">
        <authorList>
            <person name="Lanie J.A."/>
            <person name="Ng W.-L."/>
            <person name="Kazmierczak K.M."/>
            <person name="Andrzejewski T.M."/>
            <person name="Davidsen T.M."/>
            <person name="Wayne K.J."/>
            <person name="Tettelin H."/>
            <person name="Glass J.I."/>
            <person name="Rusch D."/>
            <person name="Podicherti R."/>
            <person name="Tsui H.-C.T."/>
            <person name="Winkler M.E."/>
        </authorList>
    </citation>
    <scope>NUCLEOTIDE SEQUENCE</scope>
    <source>
        <strain evidence="11">KNB</strain>
    </source>
</reference>
<dbReference type="GO" id="GO:0009245">
    <property type="term" value="P:lipid A biosynthetic process"/>
    <property type="evidence" value="ECO:0007669"/>
    <property type="project" value="UniProtKB-UniRule"/>
</dbReference>
<keyword evidence="8" id="KW-0175">Coiled coil</keyword>
<dbReference type="Pfam" id="PF25087">
    <property type="entry name" value="GMPPB_C"/>
    <property type="match status" value="1"/>
</dbReference>